<name>A0A431EAD6_CAMJU</name>
<keyword evidence="1" id="KW-1133">Transmembrane helix</keyword>
<comment type="caution">
    <text evidence="2">The sequence shown here is derived from an EMBL/GenBank/DDBJ whole genome shotgun (WGS) entry which is preliminary data.</text>
</comment>
<dbReference type="RefSeq" id="WP_161969396.1">
    <property type="nucleotide sequence ID" value="NZ_PRBV01000024.1"/>
</dbReference>
<sequence>MLKEISKAYKVFLVLVIVVVLFAVLAGYQFVQFTNNSSESDQHKVEGFVQISYTKTCINGVVYLLTDSGISVKLNKQGQVEVCN</sequence>
<evidence type="ECO:0000313" key="3">
    <source>
        <dbReference type="Proteomes" id="UP000288507"/>
    </source>
</evidence>
<keyword evidence="1" id="KW-0812">Transmembrane</keyword>
<dbReference type="EMBL" id="PRBV01000024">
    <property type="protein sequence ID" value="RTJ78001.1"/>
    <property type="molecule type" value="Genomic_DNA"/>
</dbReference>
<reference evidence="2 3" key="1">
    <citation type="journal article" date="2019" name="Appl. Environ. Microbiol.">
        <title>Population genetics and characterization of Campylobacter jejuni isolates in western jackdaws and game birds in Finland.</title>
        <authorList>
            <person name="Kovanen S."/>
            <person name="Rossi M."/>
            <person name="Pohja-Mykra M."/>
            <person name="Nieminen T."/>
            <person name="Raunio-Saarnisto M."/>
            <person name="Sauvala M."/>
            <person name="Fredriksson-Ahomaa M."/>
            <person name="Hanninen M.L."/>
            <person name="Kivisto R."/>
        </authorList>
    </citation>
    <scope>NUCLEOTIDE SEQUENCE [LARGE SCALE GENOMIC DNA]</scope>
    <source>
        <strain evidence="2 3">CB313</strain>
    </source>
</reference>
<gene>
    <name evidence="2" type="ORF">C3H57_09730</name>
</gene>
<dbReference type="AlphaFoldDB" id="A0A431EAD6"/>
<evidence type="ECO:0000313" key="2">
    <source>
        <dbReference type="EMBL" id="RTJ78001.1"/>
    </source>
</evidence>
<evidence type="ECO:0000256" key="1">
    <source>
        <dbReference type="SAM" id="Phobius"/>
    </source>
</evidence>
<feature type="transmembrane region" description="Helical" evidence="1">
    <location>
        <begin position="12"/>
        <end position="31"/>
    </location>
</feature>
<dbReference type="Proteomes" id="UP000288507">
    <property type="component" value="Unassembled WGS sequence"/>
</dbReference>
<protein>
    <submittedName>
        <fullName evidence="2">Uncharacterized protein</fullName>
    </submittedName>
</protein>
<keyword evidence="1" id="KW-0472">Membrane</keyword>
<organism evidence="2 3">
    <name type="scientific">Campylobacter jejuni</name>
    <dbReference type="NCBI Taxonomy" id="197"/>
    <lineage>
        <taxon>Bacteria</taxon>
        <taxon>Pseudomonadati</taxon>
        <taxon>Campylobacterota</taxon>
        <taxon>Epsilonproteobacteria</taxon>
        <taxon>Campylobacterales</taxon>
        <taxon>Campylobacteraceae</taxon>
        <taxon>Campylobacter</taxon>
    </lineage>
</organism>
<proteinExistence type="predicted"/>
<accession>A0A431EAD6</accession>